<dbReference type="InterPro" id="IPR036047">
    <property type="entry name" value="F-box-like_dom_sf"/>
</dbReference>
<dbReference type="EMBL" id="PQIB02000011">
    <property type="protein sequence ID" value="RLM86963.1"/>
    <property type="molecule type" value="Genomic_DNA"/>
</dbReference>
<dbReference type="OrthoDB" id="1939276at2759"/>
<dbReference type="InterPro" id="IPR055302">
    <property type="entry name" value="F-box_dom-containing"/>
</dbReference>
<dbReference type="SUPFAM" id="SSF52058">
    <property type="entry name" value="L domain-like"/>
    <property type="match status" value="1"/>
</dbReference>
<gene>
    <name evidence="5" type="ORF">C2845_PM04G07720</name>
</gene>
<feature type="domain" description="F-box/LRR-repeat protein 15/At3g58940/PEG3-like LRR" evidence="4">
    <location>
        <begin position="116"/>
        <end position="346"/>
    </location>
</feature>
<evidence type="ECO:0000313" key="6">
    <source>
        <dbReference type="Proteomes" id="UP000275267"/>
    </source>
</evidence>
<comment type="caution">
    <text evidence="5">The sequence shown here is derived from an EMBL/GenBank/DDBJ whole genome shotgun (WGS) entry which is preliminary data.</text>
</comment>
<name>A0A3L6QTF0_PANMI</name>
<dbReference type="AlphaFoldDB" id="A0A3L6QTF0"/>
<dbReference type="InterPro" id="IPR055411">
    <property type="entry name" value="LRR_FXL15/At3g58940/PEG3-like"/>
</dbReference>
<keyword evidence="6" id="KW-1185">Reference proteome</keyword>
<feature type="region of interest" description="Disordered" evidence="1">
    <location>
        <begin position="1"/>
        <end position="20"/>
    </location>
</feature>
<dbReference type="CDD" id="cd22160">
    <property type="entry name" value="F-box_AtFBL13-like"/>
    <property type="match status" value="1"/>
</dbReference>
<evidence type="ECO:0000256" key="1">
    <source>
        <dbReference type="SAM" id="MobiDB-lite"/>
    </source>
</evidence>
<dbReference type="Proteomes" id="UP000275267">
    <property type="component" value="Unassembled WGS sequence"/>
</dbReference>
<dbReference type="InterPro" id="IPR032675">
    <property type="entry name" value="LRR_dom_sf"/>
</dbReference>
<sequence length="438" mass="48185">MTAAVLGGESRGQEAGADGGVDRISGLPDAILGEIVSLLSTKEAARTQTLATRWRHVWRAAPLVLAAKDLPAGVEILRAADEALAGVVSLILAAHPGPARRFCIPPRHLHDRPAAVDAWLRSPALDNLEELDFCDYWQLRPFPPAPPPASAFRFSDTLRVATFSKCKLMDSSVEGLQFPHLKQLALEDVSISEGSLHTMISSCPALECLLLNHSFGFSCVRISSSSLRSIGLGASRCGNQIQLREFIIIDAPCLERLLFLRQSVAVNVSVIAAPKLETLGCLTGKLVGIDPFRLMFGTTTIQGSQVINLTAAVRNVKILAVAPWPINLDMAIDLLKCFPCLEKLYIKSFISGEMNRWHRKHRQFIKCFDIRLKTIVLELYRGIRSQVNFASFFLLNASKLELMTLTVENRADNDAFFAEQYRAQLPPARSSARSRLAC</sequence>
<feature type="domain" description="F-box" evidence="2">
    <location>
        <begin position="24"/>
        <end position="59"/>
    </location>
</feature>
<dbReference type="Pfam" id="PF08387">
    <property type="entry name" value="FBD"/>
    <property type="match status" value="1"/>
</dbReference>
<organism evidence="5 6">
    <name type="scientific">Panicum miliaceum</name>
    <name type="common">Proso millet</name>
    <name type="synonym">Broomcorn millet</name>
    <dbReference type="NCBI Taxonomy" id="4540"/>
    <lineage>
        <taxon>Eukaryota</taxon>
        <taxon>Viridiplantae</taxon>
        <taxon>Streptophyta</taxon>
        <taxon>Embryophyta</taxon>
        <taxon>Tracheophyta</taxon>
        <taxon>Spermatophyta</taxon>
        <taxon>Magnoliopsida</taxon>
        <taxon>Liliopsida</taxon>
        <taxon>Poales</taxon>
        <taxon>Poaceae</taxon>
        <taxon>PACMAD clade</taxon>
        <taxon>Panicoideae</taxon>
        <taxon>Panicodae</taxon>
        <taxon>Paniceae</taxon>
        <taxon>Panicinae</taxon>
        <taxon>Panicum</taxon>
        <taxon>Panicum sect. Panicum</taxon>
    </lineage>
</organism>
<evidence type="ECO:0000259" key="3">
    <source>
        <dbReference type="Pfam" id="PF08387"/>
    </source>
</evidence>
<dbReference type="SUPFAM" id="SSF81383">
    <property type="entry name" value="F-box domain"/>
    <property type="match status" value="1"/>
</dbReference>
<protein>
    <submittedName>
        <fullName evidence="5">Uncharacterized protein</fullName>
    </submittedName>
</protein>
<dbReference type="Gene3D" id="3.80.10.10">
    <property type="entry name" value="Ribonuclease Inhibitor"/>
    <property type="match status" value="1"/>
</dbReference>
<proteinExistence type="predicted"/>
<reference evidence="6" key="1">
    <citation type="journal article" date="2019" name="Nat. Commun.">
        <title>The genome of broomcorn millet.</title>
        <authorList>
            <person name="Zou C."/>
            <person name="Miki D."/>
            <person name="Li D."/>
            <person name="Tang Q."/>
            <person name="Xiao L."/>
            <person name="Rajput S."/>
            <person name="Deng P."/>
            <person name="Jia W."/>
            <person name="Huang R."/>
            <person name="Zhang M."/>
            <person name="Sun Y."/>
            <person name="Hu J."/>
            <person name="Fu X."/>
            <person name="Schnable P.S."/>
            <person name="Li F."/>
            <person name="Zhang H."/>
            <person name="Feng B."/>
            <person name="Zhu X."/>
            <person name="Liu R."/>
            <person name="Schnable J.C."/>
            <person name="Zhu J.-K."/>
            <person name="Zhang H."/>
        </authorList>
    </citation>
    <scope>NUCLEOTIDE SEQUENCE [LARGE SCALE GENOMIC DNA]</scope>
</reference>
<dbReference type="InterPro" id="IPR001810">
    <property type="entry name" value="F-box_dom"/>
</dbReference>
<accession>A0A3L6QTF0</accession>
<dbReference type="STRING" id="4540.A0A3L6QTF0"/>
<dbReference type="Pfam" id="PF00646">
    <property type="entry name" value="F-box"/>
    <property type="match status" value="1"/>
</dbReference>
<feature type="domain" description="FBD" evidence="3">
    <location>
        <begin position="365"/>
        <end position="405"/>
    </location>
</feature>
<dbReference type="Pfam" id="PF24758">
    <property type="entry name" value="LRR_At5g56370"/>
    <property type="match status" value="1"/>
</dbReference>
<evidence type="ECO:0000259" key="4">
    <source>
        <dbReference type="Pfam" id="PF24758"/>
    </source>
</evidence>
<evidence type="ECO:0000313" key="5">
    <source>
        <dbReference type="EMBL" id="RLM86963.1"/>
    </source>
</evidence>
<dbReference type="InterPro" id="IPR006566">
    <property type="entry name" value="FBD"/>
</dbReference>
<dbReference type="PANTHER" id="PTHR32141">
    <property type="match status" value="1"/>
</dbReference>
<dbReference type="PANTHER" id="PTHR32141:SF123">
    <property type="entry name" value="F-BOX DOMAIN-CONTAINING PROTEIN"/>
    <property type="match status" value="1"/>
</dbReference>
<dbReference type="InterPro" id="IPR053781">
    <property type="entry name" value="F-box_AtFBL13-like"/>
</dbReference>
<evidence type="ECO:0000259" key="2">
    <source>
        <dbReference type="Pfam" id="PF00646"/>
    </source>
</evidence>